<accession>H5UP92</accession>
<feature type="region of interest" description="Disordered" evidence="7">
    <location>
        <begin position="214"/>
        <end position="247"/>
    </location>
</feature>
<comment type="cofactor">
    <cofactor evidence="2">
        <name>Mg(2+)</name>
        <dbReference type="ChEBI" id="CHEBI:18420"/>
    </cofactor>
</comment>
<comment type="cofactor">
    <cofactor evidence="1">
        <name>Mn(2+)</name>
        <dbReference type="ChEBI" id="CHEBI:29035"/>
    </cofactor>
</comment>
<dbReference type="Pfam" id="PF00293">
    <property type="entry name" value="NUDIX"/>
    <property type="match status" value="1"/>
</dbReference>
<dbReference type="AlphaFoldDB" id="H5UP92"/>
<name>H5UP92_9MICO</name>
<keyword evidence="4 9" id="KW-0378">Hydrolase</keyword>
<evidence type="ECO:0000256" key="5">
    <source>
        <dbReference type="ARBA" id="ARBA00022842"/>
    </source>
</evidence>
<dbReference type="PANTHER" id="PTHR12992">
    <property type="entry name" value="NUDIX HYDROLASE"/>
    <property type="match status" value="1"/>
</dbReference>
<keyword evidence="5" id="KW-0460">Magnesium</keyword>
<gene>
    <name evidence="9" type="ORF">MOPEL_020_00360</name>
</gene>
<dbReference type="GO" id="GO:0010945">
    <property type="term" value="F:coenzyme A diphosphatase activity"/>
    <property type="evidence" value="ECO:0007669"/>
    <property type="project" value="InterPro"/>
</dbReference>
<evidence type="ECO:0000259" key="8">
    <source>
        <dbReference type="PROSITE" id="PS51462"/>
    </source>
</evidence>
<keyword evidence="10" id="KW-1185">Reference proteome</keyword>
<sequence>MTPRPAWLDHAAQEAGRAPHGFFTHGRVAGGGRRRSAVLLLVGPGEAPGEETVVLTERSGRLRSHAGQVSFPGGAIDPGDGGPVDAALREAGEEIGLDRAGVDVLTTFPPVPVPASDSSVTTVLAWWSNPSPITVTSPVEVARILTIPLARFADPAHRITVTHPVGYHGVGFELDGVFVWGFTAAMLDRLLVLTGLARPWDAAVTRVLPDRVSGGRPPVVMPPAPASEGDADPATPAGTEVCGDDVV</sequence>
<evidence type="ECO:0000256" key="2">
    <source>
        <dbReference type="ARBA" id="ARBA00001946"/>
    </source>
</evidence>
<dbReference type="RefSeq" id="WP_009481448.1">
    <property type="nucleotide sequence ID" value="NZ_BAFE01000019.1"/>
</dbReference>
<dbReference type="InterPro" id="IPR000086">
    <property type="entry name" value="NUDIX_hydrolase_dom"/>
</dbReference>
<evidence type="ECO:0000256" key="4">
    <source>
        <dbReference type="ARBA" id="ARBA00022801"/>
    </source>
</evidence>
<comment type="caution">
    <text evidence="9">The sequence shown here is derived from an EMBL/GenBank/DDBJ whole genome shotgun (WGS) entry which is preliminary data.</text>
</comment>
<organism evidence="9 10">
    <name type="scientific">Mobilicoccus pelagius NBRC 104925</name>
    <dbReference type="NCBI Taxonomy" id="1089455"/>
    <lineage>
        <taxon>Bacteria</taxon>
        <taxon>Bacillati</taxon>
        <taxon>Actinomycetota</taxon>
        <taxon>Actinomycetes</taxon>
        <taxon>Micrococcales</taxon>
        <taxon>Dermatophilaceae</taxon>
        <taxon>Mobilicoccus</taxon>
    </lineage>
</organism>
<dbReference type="GO" id="GO:0046872">
    <property type="term" value="F:metal ion binding"/>
    <property type="evidence" value="ECO:0007669"/>
    <property type="project" value="UniProtKB-KW"/>
</dbReference>
<proteinExistence type="predicted"/>
<evidence type="ECO:0000256" key="7">
    <source>
        <dbReference type="SAM" id="MobiDB-lite"/>
    </source>
</evidence>
<evidence type="ECO:0000313" key="10">
    <source>
        <dbReference type="Proteomes" id="UP000004367"/>
    </source>
</evidence>
<dbReference type="eggNOG" id="COG0494">
    <property type="taxonomic scope" value="Bacteria"/>
</dbReference>
<dbReference type="CDD" id="cd03426">
    <property type="entry name" value="NUDIX_CoAse_Nudt7"/>
    <property type="match status" value="1"/>
</dbReference>
<protein>
    <submittedName>
        <fullName evidence="9">Putative hydrolase</fullName>
    </submittedName>
</protein>
<dbReference type="InterPro" id="IPR045121">
    <property type="entry name" value="CoAse"/>
</dbReference>
<dbReference type="STRING" id="1089455.MOPEL_020_00360"/>
<evidence type="ECO:0000256" key="3">
    <source>
        <dbReference type="ARBA" id="ARBA00022723"/>
    </source>
</evidence>
<dbReference type="PROSITE" id="PS51462">
    <property type="entry name" value="NUDIX"/>
    <property type="match status" value="1"/>
</dbReference>
<feature type="domain" description="Nudix hydrolase" evidence="8">
    <location>
        <begin position="32"/>
        <end position="173"/>
    </location>
</feature>
<evidence type="ECO:0000256" key="6">
    <source>
        <dbReference type="ARBA" id="ARBA00023211"/>
    </source>
</evidence>
<keyword evidence="6" id="KW-0464">Manganese</keyword>
<dbReference type="Gene3D" id="3.90.79.10">
    <property type="entry name" value="Nucleoside Triphosphate Pyrophosphohydrolase"/>
    <property type="match status" value="1"/>
</dbReference>
<dbReference type="EMBL" id="BAFE01000019">
    <property type="protein sequence ID" value="GAB47550.1"/>
    <property type="molecule type" value="Genomic_DNA"/>
</dbReference>
<dbReference type="Proteomes" id="UP000004367">
    <property type="component" value="Unassembled WGS sequence"/>
</dbReference>
<reference evidence="9 10" key="1">
    <citation type="submission" date="2012-02" db="EMBL/GenBank/DDBJ databases">
        <title>Whole genome shotgun sequence of Mobilicoccus pelagius NBRC 104925.</title>
        <authorList>
            <person name="Yoshida Y."/>
            <person name="Hosoyama A."/>
            <person name="Tsuchikane K."/>
            <person name="Katsumata H."/>
            <person name="Yamazaki S."/>
            <person name="Fujita N."/>
        </authorList>
    </citation>
    <scope>NUCLEOTIDE SEQUENCE [LARGE SCALE GENOMIC DNA]</scope>
    <source>
        <strain evidence="9 10">NBRC 104925</strain>
    </source>
</reference>
<dbReference type="InterPro" id="IPR015797">
    <property type="entry name" value="NUDIX_hydrolase-like_dom_sf"/>
</dbReference>
<keyword evidence="3" id="KW-0479">Metal-binding</keyword>
<dbReference type="SUPFAM" id="SSF55811">
    <property type="entry name" value="Nudix"/>
    <property type="match status" value="1"/>
</dbReference>
<evidence type="ECO:0000256" key="1">
    <source>
        <dbReference type="ARBA" id="ARBA00001936"/>
    </source>
</evidence>
<dbReference type="PANTHER" id="PTHR12992:SF11">
    <property type="entry name" value="MITOCHONDRIAL COENZYME A DIPHOSPHATASE NUDT8"/>
    <property type="match status" value="1"/>
</dbReference>
<evidence type="ECO:0000313" key="9">
    <source>
        <dbReference type="EMBL" id="GAB47550.1"/>
    </source>
</evidence>